<dbReference type="AlphaFoldDB" id="A0A150WLM0"/>
<keyword evidence="1" id="KW-0732">Signal</keyword>
<keyword evidence="3" id="KW-1185">Reference proteome</keyword>
<feature type="signal peptide" evidence="1">
    <location>
        <begin position="1"/>
        <end position="31"/>
    </location>
</feature>
<proteinExistence type="predicted"/>
<accession>A0A150WLM0</accession>
<dbReference type="Proteomes" id="UP000075320">
    <property type="component" value="Unassembled WGS sequence"/>
</dbReference>
<feature type="chain" id="PRO_5007573340" evidence="1">
    <location>
        <begin position="32"/>
        <end position="135"/>
    </location>
</feature>
<evidence type="ECO:0000256" key="1">
    <source>
        <dbReference type="SAM" id="SignalP"/>
    </source>
</evidence>
<evidence type="ECO:0000313" key="2">
    <source>
        <dbReference type="EMBL" id="KYG64828.1"/>
    </source>
</evidence>
<protein>
    <submittedName>
        <fullName evidence="2">Uncharacterized protein</fullName>
    </submittedName>
</protein>
<gene>
    <name evidence="2" type="ORF">AZI86_11540</name>
</gene>
<dbReference type="EMBL" id="LUKE01000002">
    <property type="protein sequence ID" value="KYG64828.1"/>
    <property type="molecule type" value="Genomic_DNA"/>
</dbReference>
<organism evidence="2 3">
    <name type="scientific">Bdellovibrio bacteriovorus</name>
    <dbReference type="NCBI Taxonomy" id="959"/>
    <lineage>
        <taxon>Bacteria</taxon>
        <taxon>Pseudomonadati</taxon>
        <taxon>Bdellovibrionota</taxon>
        <taxon>Bdellovibrionia</taxon>
        <taxon>Bdellovibrionales</taxon>
        <taxon>Pseudobdellovibrionaceae</taxon>
        <taxon>Bdellovibrio</taxon>
    </lineage>
</organism>
<sequence>MVTKIIRLGGLMKVLLSVFVLLFSASAHSSAGPHFPSWLTDSVAKQWAVQSLVEFMEEDDFYKIRSFDVKRSYDEVNKTDALEVVLAFDTPNCRNRNIFINAWASVCSNDECVTQRVRTGCVQGSRKAMKRFSNK</sequence>
<comment type="caution">
    <text evidence="2">The sequence shown here is derived from an EMBL/GenBank/DDBJ whole genome shotgun (WGS) entry which is preliminary data.</text>
</comment>
<reference evidence="2 3" key="1">
    <citation type="submission" date="2016-03" db="EMBL/GenBank/DDBJ databases">
        <authorList>
            <person name="Ploux O."/>
        </authorList>
    </citation>
    <scope>NUCLEOTIDE SEQUENCE [LARGE SCALE GENOMIC DNA]</scope>
    <source>
        <strain evidence="2 3">R0</strain>
    </source>
</reference>
<name>A0A150WLM0_BDEBC</name>
<evidence type="ECO:0000313" key="3">
    <source>
        <dbReference type="Proteomes" id="UP000075320"/>
    </source>
</evidence>